<dbReference type="CDD" id="cd12940">
    <property type="entry name" value="LEM_LAP2_LEMD1"/>
    <property type="match status" value="1"/>
</dbReference>
<dbReference type="GO" id="GO:0042175">
    <property type="term" value="C:nuclear outer membrane-endoplasmic reticulum membrane network"/>
    <property type="evidence" value="ECO:0007669"/>
    <property type="project" value="Ensembl"/>
</dbReference>
<dbReference type="InParanoid" id="A0A671V601"/>
<dbReference type="SUPFAM" id="SSF63451">
    <property type="entry name" value="LEM domain"/>
    <property type="match status" value="2"/>
</dbReference>
<dbReference type="Ensembl" id="ENSSAUT00010022807.1">
    <property type="protein sequence ID" value="ENSSAUP00010021589.1"/>
    <property type="gene ID" value="ENSSAUG00010009547.1"/>
</dbReference>
<dbReference type="GO" id="GO:0003682">
    <property type="term" value="F:chromatin binding"/>
    <property type="evidence" value="ECO:0007669"/>
    <property type="project" value="Ensembl"/>
</dbReference>
<evidence type="ECO:0000256" key="4">
    <source>
        <dbReference type="ARBA" id="ARBA00022990"/>
    </source>
</evidence>
<accession>A0A671V601</accession>
<dbReference type="InterPro" id="IPR051656">
    <property type="entry name" value="LEM_domain"/>
</dbReference>
<dbReference type="CDD" id="cd12935">
    <property type="entry name" value="LEM_like"/>
    <property type="match status" value="1"/>
</dbReference>
<dbReference type="Pfam" id="PF08198">
    <property type="entry name" value="Thymopoietin"/>
    <property type="match status" value="1"/>
</dbReference>
<dbReference type="GO" id="GO:0003677">
    <property type="term" value="F:DNA binding"/>
    <property type="evidence" value="ECO:0007669"/>
    <property type="project" value="UniProtKB-KW"/>
</dbReference>
<feature type="compositionally biased region" description="Acidic residues" evidence="6">
    <location>
        <begin position="168"/>
        <end position="182"/>
    </location>
</feature>
<protein>
    <submittedName>
        <fullName evidence="10">Thymopoietin a</fullName>
    </submittedName>
</protein>
<feature type="region of interest" description="Disordered" evidence="6">
    <location>
        <begin position="158"/>
        <end position="230"/>
    </location>
</feature>
<keyword evidence="11" id="KW-1185">Reference proteome</keyword>
<feature type="compositionally biased region" description="Low complexity" evidence="6">
    <location>
        <begin position="277"/>
        <end position="288"/>
    </location>
</feature>
<sequence length="603" mass="65990">MPEYLDDPSVLTKDKLKSELLAHNVELPSGNPTKDVYVQLYLKNLTAQNNQHVTATTLDAFSSDEELPPPVVSSRSRSSGRKATRKTDKVRPDELDVTVLTDQGLKDELLKHGVDAGPIVASTRKLYEKKLQKLLDDGPVQPPLPELVLTEIEVNHNGNSESDLYSDKEDELTVEPEPEPVAEPEPAPVVERPLGSRGKVPVTTRTRSSQHTKRDQLMDDEDDDDDDDDEEELVLQVKRRSRRLSRRVIVPEDLRPALTEQGQSNRRVHHRLDSPVRSEPPSASSRPAQLHGEELGLRLTKPSEDLSYKPVALLNTTLLEELEPLGAAAMSLSKEQSIRPATKPSRPTRVDPVTFSPMCNISPIKTGETRCSLSDQFGSKPSRVSAAGECGPPDVLLYKRRQQKMTSFLSSCSPTKTLGCTSTLSKDMLVRQVEKIAASEQAPKVEEKDVLKELFSNDINSPTGITATCRRPIRGAADRPVKSSDLWNNENSLFSPKTTKTTSSASSYTESRIINRVNSLPSSTSFSSSTATSSFSSPSSRPLAAAPPAGQTKAAARSMSLWIKLFLLAIVAAFLFLVYQAMETNTINPFGDSDTGVASGSTA</sequence>
<evidence type="ECO:0000259" key="8">
    <source>
        <dbReference type="PROSITE" id="PS50954"/>
    </source>
</evidence>
<keyword evidence="2" id="KW-0488">Methylation</keyword>
<keyword evidence="7" id="KW-0472">Membrane</keyword>
<feature type="domain" description="LEM-like" evidence="9">
    <location>
        <begin position="5"/>
        <end position="48"/>
    </location>
</feature>
<feature type="region of interest" description="Disordered" evidence="6">
    <location>
        <begin position="334"/>
        <end position="355"/>
    </location>
</feature>
<name>A0A671V601_SPAAU</name>
<evidence type="ECO:0000256" key="2">
    <source>
        <dbReference type="ARBA" id="ARBA00022481"/>
    </source>
</evidence>
<proteinExistence type="inferred from homology"/>
<keyword evidence="4" id="KW-0007">Acetylation</keyword>
<comment type="similarity">
    <text evidence="1">Belongs to the LEM family.</text>
</comment>
<dbReference type="InterPro" id="IPR003887">
    <property type="entry name" value="LEM_dom"/>
</dbReference>
<dbReference type="PANTHER" id="PTHR12019">
    <property type="entry name" value="LAMINA-ASSOCIATED POLYPEPTIDE THYMOPOIETIN"/>
    <property type="match status" value="1"/>
</dbReference>
<dbReference type="SMART" id="SM01261">
    <property type="entry name" value="Thymopoietin"/>
    <property type="match status" value="1"/>
</dbReference>
<dbReference type="Gene3D" id="1.10.720.40">
    <property type="match status" value="2"/>
</dbReference>
<feature type="region of interest" description="Disordered" evidence="6">
    <location>
        <begin position="63"/>
        <end position="90"/>
    </location>
</feature>
<dbReference type="InterPro" id="IPR011015">
    <property type="entry name" value="LEM/LEM-like_dom_sf"/>
</dbReference>
<gene>
    <name evidence="10" type="primary">tmpoa</name>
</gene>
<reference evidence="10" key="1">
    <citation type="submission" date="2021-04" db="EMBL/GenBank/DDBJ databases">
        <authorList>
            <consortium name="Wellcome Sanger Institute Data Sharing"/>
        </authorList>
    </citation>
    <scope>NUCLEOTIDE SEQUENCE [LARGE SCALE GENOMIC DNA]</scope>
</reference>
<dbReference type="AlphaFoldDB" id="A0A671V601"/>
<evidence type="ECO:0000256" key="5">
    <source>
        <dbReference type="ARBA" id="ARBA00023125"/>
    </source>
</evidence>
<evidence type="ECO:0000256" key="6">
    <source>
        <dbReference type="SAM" id="MobiDB-lite"/>
    </source>
</evidence>
<evidence type="ECO:0000256" key="1">
    <source>
        <dbReference type="ARBA" id="ARBA00007744"/>
    </source>
</evidence>
<dbReference type="Pfam" id="PF03020">
    <property type="entry name" value="LEM"/>
    <property type="match status" value="1"/>
</dbReference>
<evidence type="ECO:0000313" key="10">
    <source>
        <dbReference type="Ensembl" id="ENSSAUP00010021589.1"/>
    </source>
</evidence>
<evidence type="ECO:0000313" key="11">
    <source>
        <dbReference type="Proteomes" id="UP000472265"/>
    </source>
</evidence>
<dbReference type="PROSITE" id="PS50954">
    <property type="entry name" value="LEM"/>
    <property type="match status" value="1"/>
</dbReference>
<feature type="region of interest" description="Disordered" evidence="6">
    <location>
        <begin position="521"/>
        <end position="547"/>
    </location>
</feature>
<feature type="compositionally biased region" description="Acidic residues" evidence="6">
    <location>
        <begin position="218"/>
        <end position="230"/>
    </location>
</feature>
<keyword evidence="7" id="KW-1133">Transmembrane helix</keyword>
<reference evidence="10" key="2">
    <citation type="submission" date="2025-08" db="UniProtKB">
        <authorList>
            <consortium name="Ensembl"/>
        </authorList>
    </citation>
    <scope>IDENTIFICATION</scope>
</reference>
<dbReference type="OMA" id="CTFICAT"/>
<feature type="region of interest" description="Disordered" evidence="6">
    <location>
        <begin position="255"/>
        <end position="291"/>
    </location>
</feature>
<dbReference type="FunFam" id="1.10.720.40:FF:000001">
    <property type="entry name" value="LEM domain containing 2, isoform CRA_a"/>
    <property type="match status" value="2"/>
</dbReference>
<evidence type="ECO:0000259" key="9">
    <source>
        <dbReference type="PROSITE" id="PS50955"/>
    </source>
</evidence>
<feature type="compositionally biased region" description="Low complexity" evidence="6">
    <location>
        <begin position="492"/>
        <end position="507"/>
    </location>
</feature>
<dbReference type="GO" id="GO:0007084">
    <property type="term" value="P:mitotic nuclear membrane reassembly"/>
    <property type="evidence" value="ECO:0007669"/>
    <property type="project" value="Ensembl"/>
</dbReference>
<organism evidence="10 11">
    <name type="scientific">Sparus aurata</name>
    <name type="common">Gilthead sea bream</name>
    <dbReference type="NCBI Taxonomy" id="8175"/>
    <lineage>
        <taxon>Eukaryota</taxon>
        <taxon>Metazoa</taxon>
        <taxon>Chordata</taxon>
        <taxon>Craniata</taxon>
        <taxon>Vertebrata</taxon>
        <taxon>Euteleostomi</taxon>
        <taxon>Actinopterygii</taxon>
        <taxon>Neopterygii</taxon>
        <taxon>Teleostei</taxon>
        <taxon>Neoteleostei</taxon>
        <taxon>Acanthomorphata</taxon>
        <taxon>Eupercaria</taxon>
        <taxon>Spariformes</taxon>
        <taxon>Sparidae</taxon>
        <taxon>Sparus</taxon>
    </lineage>
</organism>
<dbReference type="GO" id="GO:0005635">
    <property type="term" value="C:nuclear envelope"/>
    <property type="evidence" value="ECO:0007669"/>
    <property type="project" value="UniProtKB-ARBA"/>
</dbReference>
<evidence type="ECO:0000256" key="7">
    <source>
        <dbReference type="SAM" id="Phobius"/>
    </source>
</evidence>
<evidence type="ECO:0000256" key="3">
    <source>
        <dbReference type="ARBA" id="ARBA00022553"/>
    </source>
</evidence>
<dbReference type="PANTHER" id="PTHR12019:SF21">
    <property type="entry name" value="THYMOPOIETIN A"/>
    <property type="match status" value="1"/>
</dbReference>
<dbReference type="GeneTree" id="ENSGT00940000154098"/>
<dbReference type="FunCoup" id="A0A671V601">
    <property type="interactions" value="60"/>
</dbReference>
<feature type="transmembrane region" description="Helical" evidence="7">
    <location>
        <begin position="561"/>
        <end position="579"/>
    </location>
</feature>
<dbReference type="InterPro" id="IPR013146">
    <property type="entry name" value="LEM-like_dom"/>
</dbReference>
<dbReference type="SMART" id="SM00540">
    <property type="entry name" value="LEM"/>
    <property type="match status" value="2"/>
</dbReference>
<keyword evidence="5" id="KW-0238">DNA-binding</keyword>
<feature type="region of interest" description="Disordered" evidence="6">
    <location>
        <begin position="480"/>
        <end position="507"/>
    </location>
</feature>
<keyword evidence="3" id="KW-0597">Phosphoprotein</keyword>
<dbReference type="GO" id="GO:0000793">
    <property type="term" value="C:condensed chromosome"/>
    <property type="evidence" value="ECO:0007669"/>
    <property type="project" value="Ensembl"/>
</dbReference>
<dbReference type="Proteomes" id="UP000472265">
    <property type="component" value="Chromosome 14"/>
</dbReference>
<feature type="domain" description="LEM" evidence="8">
    <location>
        <begin position="94"/>
        <end position="138"/>
    </location>
</feature>
<dbReference type="PROSITE" id="PS50955">
    <property type="entry name" value="LEM_LIKE"/>
    <property type="match status" value="1"/>
</dbReference>
<keyword evidence="7" id="KW-0812">Transmembrane</keyword>
<reference evidence="10" key="3">
    <citation type="submission" date="2025-09" db="UniProtKB">
        <authorList>
            <consortium name="Ensembl"/>
        </authorList>
    </citation>
    <scope>IDENTIFICATION</scope>
</reference>